<dbReference type="EMBL" id="CP001683">
    <property type="protein sequence ID" value="ACU97209.1"/>
    <property type="molecule type" value="Genomic_DNA"/>
</dbReference>
<dbReference type="Proteomes" id="UP000000841">
    <property type="component" value="Chromosome"/>
</dbReference>
<dbReference type="PANTHER" id="PTHR14237:SF19">
    <property type="entry name" value="MITOCHONDRIAL AMIDOXIME REDUCING COMPONENT 1"/>
    <property type="match status" value="1"/>
</dbReference>
<dbReference type="HOGENOM" id="CLU_028286_0_2_11"/>
<dbReference type="STRING" id="471857.Svir_22010"/>
<dbReference type="PANTHER" id="PTHR14237">
    <property type="entry name" value="MOLYBDOPTERIN COFACTOR SULFURASE MOSC"/>
    <property type="match status" value="1"/>
</dbReference>
<proteinExistence type="predicted"/>
<gene>
    <name evidence="2" type="ordered locus">Svir_22010</name>
</gene>
<dbReference type="InterPro" id="IPR005302">
    <property type="entry name" value="MoCF_Sase_C"/>
</dbReference>
<dbReference type="Pfam" id="PF03473">
    <property type="entry name" value="MOSC"/>
    <property type="match status" value="1"/>
</dbReference>
<dbReference type="InterPro" id="IPR005303">
    <property type="entry name" value="MOCOS_middle"/>
</dbReference>
<dbReference type="InterPro" id="IPR011037">
    <property type="entry name" value="Pyrv_Knase-like_insert_dom_sf"/>
</dbReference>
<name>C7MWV5_SACVD</name>
<feature type="domain" description="MOSC" evidence="1">
    <location>
        <begin position="118"/>
        <end position="266"/>
    </location>
</feature>
<reference evidence="2 3" key="1">
    <citation type="journal article" date="2009" name="Stand. Genomic Sci.">
        <title>Complete genome sequence of Saccharomonospora viridis type strain (P101).</title>
        <authorList>
            <person name="Pati A."/>
            <person name="Sikorski J."/>
            <person name="Nolan M."/>
            <person name="Lapidus A."/>
            <person name="Copeland A."/>
            <person name="Glavina Del Rio T."/>
            <person name="Lucas S."/>
            <person name="Chen F."/>
            <person name="Tice H."/>
            <person name="Pitluck S."/>
            <person name="Cheng J.F."/>
            <person name="Chertkov O."/>
            <person name="Brettin T."/>
            <person name="Han C."/>
            <person name="Detter J.C."/>
            <person name="Kuske C."/>
            <person name="Bruce D."/>
            <person name="Goodwin L."/>
            <person name="Chain P."/>
            <person name="D'haeseleer P."/>
            <person name="Chen A."/>
            <person name="Palaniappan K."/>
            <person name="Ivanova N."/>
            <person name="Mavromatis K."/>
            <person name="Mikhailova N."/>
            <person name="Rohde M."/>
            <person name="Tindall B.J."/>
            <person name="Goker M."/>
            <person name="Bristow J."/>
            <person name="Eisen J.A."/>
            <person name="Markowitz V."/>
            <person name="Hugenholtz P."/>
            <person name="Kyrpides N.C."/>
            <person name="Klenk H.P."/>
        </authorList>
    </citation>
    <scope>NUCLEOTIDE SEQUENCE [LARGE SCALE GENOMIC DNA]</scope>
    <source>
        <strain evidence="3">ATCC 15386 / DSM 43017 / JCM 3036 / NBRC 12207 / P101</strain>
    </source>
</reference>
<dbReference type="PROSITE" id="PS51340">
    <property type="entry name" value="MOSC"/>
    <property type="match status" value="1"/>
</dbReference>
<dbReference type="SUPFAM" id="SSF50800">
    <property type="entry name" value="PK beta-barrel domain-like"/>
    <property type="match status" value="1"/>
</dbReference>
<dbReference type="eggNOG" id="COG3217">
    <property type="taxonomic scope" value="Bacteria"/>
</dbReference>
<dbReference type="KEGG" id="svi:Svir_22010"/>
<keyword evidence="3" id="KW-1185">Reference proteome</keyword>
<evidence type="ECO:0000259" key="1">
    <source>
        <dbReference type="PROSITE" id="PS51340"/>
    </source>
</evidence>
<accession>C7MWV5</accession>
<dbReference type="GO" id="GO:0003824">
    <property type="term" value="F:catalytic activity"/>
    <property type="evidence" value="ECO:0007669"/>
    <property type="project" value="InterPro"/>
</dbReference>
<dbReference type="RefSeq" id="WP_015786522.1">
    <property type="nucleotide sequence ID" value="NC_013159.1"/>
</dbReference>
<sequence length="271" mass="29552">MRVTGLFSYPVKGCAGVALREDVLGPAGLSHDRVFMVVDDDGEFVSQRNVPRLAVVRPEIDDDGTRLTLTAPDVGPFTLEVDLEGERRDVRVHGEPFRGADQGEPVAEWLSTVLGRSCRLVRVPPEHDRVTSGETPGTAGFADSSAVLLMAERSVAELNARLADKGVAALPMDRFRPNLVVNGWEEPHVEDRVRRFEVGRAELGFTKLAVRCVVTTVDQQTGERAGPEPLRTLAEYRRSFGGVALGVRFAVTRPGAVAVGDELRVTRWAES</sequence>
<dbReference type="GO" id="GO:0030170">
    <property type="term" value="F:pyridoxal phosphate binding"/>
    <property type="evidence" value="ECO:0007669"/>
    <property type="project" value="InterPro"/>
</dbReference>
<protein>
    <submittedName>
        <fullName evidence="2">Uncharacterized Fe-S protein</fullName>
    </submittedName>
</protein>
<dbReference type="Pfam" id="PF03476">
    <property type="entry name" value="MOSC_N"/>
    <property type="match status" value="1"/>
</dbReference>
<organism evidence="2 3">
    <name type="scientific">Saccharomonospora viridis (strain ATCC 15386 / DSM 43017 / JCM 3036 / CCUG 5913 / NBRC 12207 / NCIMB 9602 / P101)</name>
    <name type="common">Thermoactinomyces viridis</name>
    <dbReference type="NCBI Taxonomy" id="471857"/>
    <lineage>
        <taxon>Bacteria</taxon>
        <taxon>Bacillati</taxon>
        <taxon>Actinomycetota</taxon>
        <taxon>Actinomycetes</taxon>
        <taxon>Pseudonocardiales</taxon>
        <taxon>Pseudonocardiaceae</taxon>
        <taxon>Saccharomonospora</taxon>
    </lineage>
</organism>
<dbReference type="SUPFAM" id="SSF141673">
    <property type="entry name" value="MOSC N-terminal domain-like"/>
    <property type="match status" value="1"/>
</dbReference>
<evidence type="ECO:0000313" key="2">
    <source>
        <dbReference type="EMBL" id="ACU97209.1"/>
    </source>
</evidence>
<dbReference type="Gene3D" id="2.40.33.20">
    <property type="entry name" value="PK beta-barrel domain-like"/>
    <property type="match status" value="1"/>
</dbReference>
<dbReference type="GO" id="GO:0030151">
    <property type="term" value="F:molybdenum ion binding"/>
    <property type="evidence" value="ECO:0007669"/>
    <property type="project" value="InterPro"/>
</dbReference>
<dbReference type="AlphaFoldDB" id="C7MWV5"/>
<evidence type="ECO:0000313" key="3">
    <source>
        <dbReference type="Proteomes" id="UP000000841"/>
    </source>
</evidence>